<evidence type="ECO:0000313" key="2">
    <source>
        <dbReference type="EMBL" id="WOJ89320.1"/>
    </source>
</evidence>
<evidence type="ECO:0000256" key="1">
    <source>
        <dbReference type="SAM" id="Phobius"/>
    </source>
</evidence>
<accession>A0ABZ0HQZ3</accession>
<keyword evidence="1" id="KW-0472">Membrane</keyword>
<dbReference type="Proteomes" id="UP001626536">
    <property type="component" value="Chromosome"/>
</dbReference>
<keyword evidence="3" id="KW-1185">Reference proteome</keyword>
<name>A0ABZ0HQZ3_9HYPH</name>
<sequence length="242" mass="25659">MSTDGSPQHAASLLRGTAPTAPAPSTRLRVGLLAFGVFLGLCGIWLLTPELLRPKTIGLAHDKTSAAAAAALQPKAQLAARIGAIRGDLWAEAAFADSSLMWADHANAAQLERARSNAETALAYAPINGETWLFLAKLPNGQPTDGGVASLLEMSYFTAPNALSLADLRLERAATSNALADKDIQEFIKSDIRRILAYQPRLKPAIVAAYRNAWPQNQPLLEALAADVDPAFAQSLRSGPSK</sequence>
<gene>
    <name evidence="2" type="ORF">RZS28_16205</name>
</gene>
<evidence type="ECO:0000313" key="3">
    <source>
        <dbReference type="Proteomes" id="UP001626536"/>
    </source>
</evidence>
<dbReference type="RefSeq" id="WP_407338763.1">
    <property type="nucleotide sequence ID" value="NZ_CP136862.1"/>
</dbReference>
<dbReference type="EMBL" id="CP136862">
    <property type="protein sequence ID" value="WOJ89320.1"/>
    <property type="molecule type" value="Genomic_DNA"/>
</dbReference>
<organism evidence="2 3">
    <name type="scientific">Methylocapsa polymorpha</name>
    <dbReference type="NCBI Taxonomy" id="3080828"/>
    <lineage>
        <taxon>Bacteria</taxon>
        <taxon>Pseudomonadati</taxon>
        <taxon>Pseudomonadota</taxon>
        <taxon>Alphaproteobacteria</taxon>
        <taxon>Hyphomicrobiales</taxon>
        <taxon>Beijerinckiaceae</taxon>
        <taxon>Methylocapsa</taxon>
    </lineage>
</organism>
<proteinExistence type="predicted"/>
<keyword evidence="1" id="KW-0812">Transmembrane</keyword>
<keyword evidence="1" id="KW-1133">Transmembrane helix</keyword>
<reference evidence="2 3" key="1">
    <citation type="submission" date="2023-10" db="EMBL/GenBank/DDBJ databases">
        <title>Novel methanotroph of the genus Methylocapsa from a subarctic wetland.</title>
        <authorList>
            <person name="Belova S.E."/>
            <person name="Oshkin I.Y."/>
            <person name="Miroshnikov K."/>
            <person name="Dedysh S.N."/>
        </authorList>
    </citation>
    <scope>NUCLEOTIDE SEQUENCE [LARGE SCALE GENOMIC DNA]</scope>
    <source>
        <strain evidence="2 3">RX1</strain>
    </source>
</reference>
<feature type="transmembrane region" description="Helical" evidence="1">
    <location>
        <begin position="28"/>
        <end position="47"/>
    </location>
</feature>
<protein>
    <submittedName>
        <fullName evidence="2">Uncharacterized protein</fullName>
    </submittedName>
</protein>